<dbReference type="AlphaFoldDB" id="A0A9D1ETW6"/>
<keyword evidence="1" id="KW-0808">Transferase</keyword>
<dbReference type="InterPro" id="IPR029044">
    <property type="entry name" value="Nucleotide-diphossugar_trans"/>
</dbReference>
<reference evidence="4" key="2">
    <citation type="journal article" date="2021" name="PeerJ">
        <title>Extensive microbial diversity within the chicken gut microbiome revealed by metagenomics and culture.</title>
        <authorList>
            <person name="Gilroy R."/>
            <person name="Ravi A."/>
            <person name="Getino M."/>
            <person name="Pursley I."/>
            <person name="Horton D.L."/>
            <person name="Alikhan N.F."/>
            <person name="Baker D."/>
            <person name="Gharbi K."/>
            <person name="Hall N."/>
            <person name="Watson M."/>
            <person name="Adriaenssens E.M."/>
            <person name="Foster-Nyarko E."/>
            <person name="Jarju S."/>
            <person name="Secka A."/>
            <person name="Antonio M."/>
            <person name="Oren A."/>
            <person name="Chaudhuri R.R."/>
            <person name="La Ragione R."/>
            <person name="Hildebrand F."/>
            <person name="Pallen M.J."/>
        </authorList>
    </citation>
    <scope>NUCLEOTIDE SEQUENCE</scope>
    <source>
        <strain evidence="4">CHK190-19873</strain>
    </source>
</reference>
<name>A0A9D1ETW6_9FIRM</name>
<dbReference type="GO" id="GO:0009103">
    <property type="term" value="P:lipopolysaccharide biosynthetic process"/>
    <property type="evidence" value="ECO:0007669"/>
    <property type="project" value="UniProtKB-KW"/>
</dbReference>
<organism evidence="4 5">
    <name type="scientific">Candidatus Limivivens intestinipullorum</name>
    <dbReference type="NCBI Taxonomy" id="2840858"/>
    <lineage>
        <taxon>Bacteria</taxon>
        <taxon>Bacillati</taxon>
        <taxon>Bacillota</taxon>
        <taxon>Clostridia</taxon>
        <taxon>Lachnospirales</taxon>
        <taxon>Lachnospiraceae</taxon>
        <taxon>Lachnospiraceae incertae sedis</taxon>
        <taxon>Candidatus Limivivens</taxon>
    </lineage>
</organism>
<dbReference type="SUPFAM" id="SSF53448">
    <property type="entry name" value="Nucleotide-diphospho-sugar transferases"/>
    <property type="match status" value="1"/>
</dbReference>
<proteinExistence type="predicted"/>
<dbReference type="Proteomes" id="UP000823935">
    <property type="component" value="Unassembled WGS sequence"/>
</dbReference>
<dbReference type="GO" id="GO:0008690">
    <property type="term" value="F:3-deoxy-manno-octulosonate cytidylyltransferase activity"/>
    <property type="evidence" value="ECO:0007669"/>
    <property type="project" value="InterPro"/>
</dbReference>
<dbReference type="PANTHER" id="PTHR42866:SF2">
    <property type="entry name" value="3-DEOXY-MANNO-OCTULOSONATE CYTIDYLYLTRANSFERASE, MITOCHONDRIAL"/>
    <property type="match status" value="1"/>
</dbReference>
<reference evidence="4" key="1">
    <citation type="submission" date="2020-10" db="EMBL/GenBank/DDBJ databases">
        <authorList>
            <person name="Gilroy R."/>
        </authorList>
    </citation>
    <scope>NUCLEOTIDE SEQUENCE</scope>
    <source>
        <strain evidence="4">CHK190-19873</strain>
    </source>
</reference>
<dbReference type="EMBL" id="DVIQ01000059">
    <property type="protein sequence ID" value="HIS31890.1"/>
    <property type="molecule type" value="Genomic_DNA"/>
</dbReference>
<dbReference type="NCBIfam" id="NF003952">
    <property type="entry name" value="PRK05450.1-5"/>
    <property type="match status" value="1"/>
</dbReference>
<protein>
    <submittedName>
        <fullName evidence="4">3-deoxy-manno-octulosonate cytidylyltransferase</fullName>
    </submittedName>
</protein>
<dbReference type="Pfam" id="PF02348">
    <property type="entry name" value="CTP_transf_3"/>
    <property type="match status" value="1"/>
</dbReference>
<dbReference type="CDD" id="cd02517">
    <property type="entry name" value="CMP-KDO-Synthetase"/>
    <property type="match status" value="1"/>
</dbReference>
<dbReference type="Gene3D" id="3.90.550.10">
    <property type="entry name" value="Spore Coat Polysaccharide Biosynthesis Protein SpsA, Chain A"/>
    <property type="match status" value="1"/>
</dbReference>
<accession>A0A9D1ETW6</accession>
<evidence type="ECO:0000313" key="4">
    <source>
        <dbReference type="EMBL" id="HIS31890.1"/>
    </source>
</evidence>
<keyword evidence="2 4" id="KW-0548">Nucleotidyltransferase</keyword>
<comment type="caution">
    <text evidence="4">The sequence shown here is derived from an EMBL/GenBank/DDBJ whole genome shotgun (WGS) entry which is preliminary data.</text>
</comment>
<evidence type="ECO:0000313" key="5">
    <source>
        <dbReference type="Proteomes" id="UP000823935"/>
    </source>
</evidence>
<evidence type="ECO:0000256" key="3">
    <source>
        <dbReference type="ARBA" id="ARBA00022985"/>
    </source>
</evidence>
<sequence>MRTVGIIPARYGSERLPGKPLLDIGGKPMLWRVYQRVRDVPGLDAVFAATDDQRIFRVCQELGIPARMTDPGHRTAAGRLWEASEMIPADFYIQINGDEPLINPRAVEAAIPKEAPLGREFGTNVITPITDPAQVMDASNIKVVFDSGFRALYMSRTPVPYPFKNMEFCYYKHVGIIGYNKKMLDFYHKSEPGFLERTEGIDTLRFLDYGKELRLIPVEGLSSLSVDTPQDLEFVRAHFAAVFPC</sequence>
<gene>
    <name evidence="4" type="ORF">IAB44_10150</name>
</gene>
<evidence type="ECO:0000256" key="1">
    <source>
        <dbReference type="ARBA" id="ARBA00022679"/>
    </source>
</evidence>
<dbReference type="InterPro" id="IPR004528">
    <property type="entry name" value="KdsB"/>
</dbReference>
<keyword evidence="3" id="KW-0448">Lipopolysaccharide biosynthesis</keyword>
<dbReference type="GO" id="GO:0005829">
    <property type="term" value="C:cytosol"/>
    <property type="evidence" value="ECO:0007669"/>
    <property type="project" value="TreeGrafter"/>
</dbReference>
<evidence type="ECO:0000256" key="2">
    <source>
        <dbReference type="ARBA" id="ARBA00022695"/>
    </source>
</evidence>
<dbReference type="InterPro" id="IPR003329">
    <property type="entry name" value="Cytidylyl_trans"/>
</dbReference>
<dbReference type="PANTHER" id="PTHR42866">
    <property type="entry name" value="3-DEOXY-MANNO-OCTULOSONATE CYTIDYLYLTRANSFERASE"/>
    <property type="match status" value="1"/>
</dbReference>